<dbReference type="GO" id="GO:0043657">
    <property type="term" value="C:host cell"/>
    <property type="evidence" value="ECO:0007669"/>
    <property type="project" value="GOC"/>
</dbReference>
<evidence type="ECO:0000256" key="7">
    <source>
        <dbReference type="ARBA" id="ARBA00022562"/>
    </source>
</evidence>
<dbReference type="EMBL" id="MT925638">
    <property type="protein sequence ID" value="QOV03395.1"/>
    <property type="molecule type" value="Genomic_DNA"/>
</dbReference>
<evidence type="ECO:0000313" key="18">
    <source>
        <dbReference type="EMBL" id="AFN25968.1"/>
    </source>
</evidence>
<dbReference type="GO" id="GO:0003677">
    <property type="term" value="F:DNA binding"/>
    <property type="evidence" value="ECO:0007669"/>
    <property type="project" value="UniProtKB-KW"/>
</dbReference>
<dbReference type="Proteomes" id="UP000173226">
    <property type="component" value="Segment"/>
</dbReference>
<keyword evidence="12" id="KW-0238">DNA-binding</keyword>
<reference evidence="20" key="2">
    <citation type="journal article" date="2002" name="Vet. Rec.">
        <title>Polyomavirus infection in hamsters and trichoepitheliomas/cutaneous adnexal tumours.</title>
        <authorList>
            <person name="Foster AP"/>
            <person name="Brown PJ"/>
            <person name="Jandrig B"/>
            <person name="Grosch A"/>
            <person name="Voronkova T"/>
            <person name="Scherneck S Ulrich.R."/>
        </authorList>
    </citation>
    <scope>NUCLEOTIDE SEQUENCE</scope>
    <source>
        <strain evidence="20">Bristol B1</strain>
        <strain evidence="21">Bristol C7</strain>
    </source>
</reference>
<evidence type="ECO:0000256" key="11">
    <source>
        <dbReference type="ARBA" id="ARBA00022921"/>
    </source>
</evidence>
<evidence type="ECO:0000256" key="2">
    <source>
        <dbReference type="ARBA" id="ARBA00004328"/>
    </source>
</evidence>
<evidence type="ECO:0000313" key="22">
    <source>
        <dbReference type="Proteomes" id="UP000173226"/>
    </source>
</evidence>
<organism evidence="18 22">
    <name type="scientific">Hamster polyomavirus</name>
    <name type="common">HaPyV</name>
    <name type="synonym">Mesocricetus auratus polyomavirus 1</name>
    <dbReference type="NCBI Taxonomy" id="1891729"/>
    <lineage>
        <taxon>Viruses</taxon>
        <taxon>Monodnaviria</taxon>
        <taxon>Shotokuvirae</taxon>
        <taxon>Cossaviricota</taxon>
        <taxon>Papovaviricetes</taxon>
        <taxon>Sepolyvirales</taxon>
        <taxon>Polyomaviridae</taxon>
        <taxon>Alphapolyomavirus</taxon>
    </lineage>
</organism>
<dbReference type="GO" id="GO:0042025">
    <property type="term" value="C:host cell nucleus"/>
    <property type="evidence" value="ECO:0007669"/>
    <property type="project" value="UniProtKB-SubCell"/>
</dbReference>
<keyword evidence="6 17" id="KW-0167">Capsid protein</keyword>
<dbReference type="KEGG" id="vg:29030995"/>
<dbReference type="Pfam" id="PF00761">
    <property type="entry name" value="Polyoma_coat2"/>
    <property type="match status" value="1"/>
</dbReference>
<reference evidence="18" key="3">
    <citation type="submission" date="2012-05" db="EMBL/GenBank/DDBJ databases">
        <authorList>
            <person name="Jandrig B."/>
            <person name="Scherneck S."/>
            <person name="Ulrich R.G."/>
        </authorList>
    </citation>
    <scope>NUCLEOTIDE SEQUENCE</scope>
    <source>
        <strain evidence="18">Berlin-Buch</strain>
    </source>
</reference>
<evidence type="ECO:0000256" key="1">
    <source>
        <dbReference type="ARBA" id="ARBA00004147"/>
    </source>
</evidence>
<protein>
    <recommendedName>
        <fullName evidence="17">Minor capsid protein</fullName>
    </recommendedName>
</protein>
<dbReference type="GeneID" id="29030995"/>
<keyword evidence="8" id="KW-0519">Myristate</keyword>
<dbReference type="RefSeq" id="YP_009111411.1">
    <property type="nucleotide sequence ID" value="NC_001663.2"/>
</dbReference>
<evidence type="ECO:0000256" key="14">
    <source>
        <dbReference type="ARBA" id="ARBA00023184"/>
    </source>
</evidence>
<evidence type="ECO:0000256" key="16">
    <source>
        <dbReference type="ARBA" id="ARBA00023296"/>
    </source>
</evidence>
<comment type="subcellular location">
    <subcellularLocation>
        <location evidence="3">Host endoplasmic reticulum membrane</location>
    </subcellularLocation>
    <subcellularLocation>
        <location evidence="1">Host nucleus</location>
    </subcellularLocation>
    <subcellularLocation>
        <location evidence="2">Virion</location>
    </subcellularLocation>
</comment>
<evidence type="ECO:0000313" key="20">
    <source>
        <dbReference type="EMBL" id="QOV03389.1"/>
    </source>
</evidence>
<dbReference type="Proteomes" id="UP000173571">
    <property type="component" value="Genome"/>
</dbReference>
<reference evidence="19 23" key="4">
    <citation type="journal article" date="2013" name="Arch. Virol.">
        <title>Lymphoma outbreak in a GASH:Sal hamster colony.</title>
        <authorList>
            <person name="Munoz L.J."/>
            <person name="Ludena D."/>
            <person name="Gedvilaite A."/>
            <person name="Zvirbliene A."/>
            <person name="Jandrig B."/>
            <person name="Voronkova T."/>
            <person name="Ulrich R.G."/>
            <person name="Lopez D.E."/>
        </authorList>
    </citation>
    <scope>NUCLEOTIDE SEQUENCE [LARGE SCALE GENOMIC DNA]</scope>
    <source>
        <strain evidence="19">2772</strain>
    </source>
</reference>
<dbReference type="GO" id="GO:0075732">
    <property type="term" value="P:viral penetration into host nucleus"/>
    <property type="evidence" value="ECO:0007669"/>
    <property type="project" value="UniProtKB-KW"/>
</dbReference>
<evidence type="ECO:0000256" key="13">
    <source>
        <dbReference type="ARBA" id="ARBA00023136"/>
    </source>
</evidence>
<organismHost>
    <name type="scientific">Mesocricetus auratus</name>
    <name type="common">Golden hamster</name>
    <dbReference type="NCBI Taxonomy" id="10036"/>
</organismHost>
<keyword evidence="14" id="KW-1038">Host endoplasmic reticulum</keyword>
<keyword evidence="22" id="KW-1185">Reference proteome</keyword>
<name>I6WHT1_POVHA</name>
<reference evidence="18 22" key="1">
    <citation type="journal article" date="1999" name="Virus Genes">
        <title>Capsid protein-encoding genes of hamster polyomavirus and properties of the viral capsid.</title>
        <authorList>
            <person name="Siray H."/>
            <person name="Ozel M."/>
            <person name="Jandrig B."/>
            <person name="Voronkova T."/>
            <person name="Jia W."/>
            <person name="Zocher R."/>
            <person name="Arnold W."/>
            <person name="Scherneck S."/>
            <person name="Kruger D.H."/>
            <person name="Ulrich R."/>
        </authorList>
    </citation>
    <scope>NUCLEOTIDE SEQUENCE [LARGE SCALE GENOMIC DNA]</scope>
    <source>
        <strain evidence="18">Berlin-Buch</strain>
    </source>
</reference>
<keyword evidence="13" id="KW-0472">Membrane</keyword>
<evidence type="ECO:0000313" key="21">
    <source>
        <dbReference type="EMBL" id="QOV03395.1"/>
    </source>
</evidence>
<evidence type="ECO:0000313" key="23">
    <source>
        <dbReference type="Proteomes" id="UP000173571"/>
    </source>
</evidence>
<evidence type="ECO:0000256" key="10">
    <source>
        <dbReference type="ARBA" id="ARBA00022870"/>
    </source>
</evidence>
<dbReference type="OrthoDB" id="6378at10239"/>
<keyword evidence="11" id="KW-0426">Late protein</keyword>
<evidence type="ECO:0000256" key="17">
    <source>
        <dbReference type="PIRNR" id="PIRNR003377"/>
    </source>
</evidence>
<keyword evidence="5" id="KW-1163">Viral penetration into host nucleus</keyword>
<dbReference type="PIRSF" id="PIRSF003377">
    <property type="entry name" value="Polyoma_coat2"/>
    <property type="match status" value="1"/>
</dbReference>
<keyword evidence="9 17" id="KW-0946">Virion</keyword>
<evidence type="ECO:0000256" key="6">
    <source>
        <dbReference type="ARBA" id="ARBA00022561"/>
    </source>
</evidence>
<dbReference type="GO" id="GO:0019028">
    <property type="term" value="C:viral capsid"/>
    <property type="evidence" value="ECO:0007669"/>
    <property type="project" value="UniProtKB-UniRule"/>
</dbReference>
<evidence type="ECO:0000256" key="15">
    <source>
        <dbReference type="ARBA" id="ARBA00023288"/>
    </source>
</evidence>
<accession>I6WHT1</accession>
<dbReference type="EMBL" id="JX036360">
    <property type="protein sequence ID" value="AFN25968.1"/>
    <property type="molecule type" value="Genomic_DNA"/>
</dbReference>
<proteinExistence type="inferred from homology"/>
<evidence type="ECO:0000256" key="3">
    <source>
        <dbReference type="ARBA" id="ARBA00004625"/>
    </source>
</evidence>
<evidence type="ECO:0000256" key="5">
    <source>
        <dbReference type="ARBA" id="ARBA00022524"/>
    </source>
</evidence>
<sequence>MGSAISVIIEMISYLSEISSVTGISVEAILSGEAFAAIDAQVTSLITMEGFLGAETALSSIGLSEDMFIFMQAAPELTSTVMTEFVRESVQTAFIFQTVAGSAAFSLGSLHGYLAHEVPIVNRNMALIPWRPADYYDILFPGVQSFTHALDVIHGWGHSLFQSVGEYIWDTLRRETQGAVESAVRDLSLQTTHQFLDAIARMMENSRWVVTNLPREAYSRIYGGLQNYYAELPGINPAQRRQIERALEYSNRPSIEDANSRQVLEAELGRPDVQRRSQQQEDSSSWFESGANIMRYFAPGGAHQRVTPDWMLPLILGLYGDISPTWQTYIDEEEYGPKKKKRRFQ</sequence>
<evidence type="ECO:0000313" key="19">
    <source>
        <dbReference type="EMBL" id="AFU08248.1"/>
    </source>
</evidence>
<dbReference type="GO" id="GO:0044167">
    <property type="term" value="C:host cell endoplasmic reticulum membrane"/>
    <property type="evidence" value="ECO:0007669"/>
    <property type="project" value="UniProtKB-SubCell"/>
</dbReference>
<reference evidence="20" key="5">
    <citation type="submission" date="2020-08" db="EMBL/GenBank/DDBJ databases">
        <authorList>
            <person name="Jandrig B."/>
        </authorList>
    </citation>
    <scope>NUCLEOTIDE SEQUENCE</scope>
    <source>
        <strain evidence="20">Bristol B1</strain>
        <strain evidence="21">Bristol C7</strain>
    </source>
</reference>
<dbReference type="EMBL" id="JX416849">
    <property type="protein sequence ID" value="AFU08248.1"/>
    <property type="molecule type" value="Genomic_DNA"/>
</dbReference>
<dbReference type="EMBL" id="MT925637">
    <property type="protein sequence ID" value="QOV03389.1"/>
    <property type="molecule type" value="Genomic_DNA"/>
</dbReference>
<keyword evidence="7" id="KW-1048">Host nucleus</keyword>
<evidence type="ECO:0000256" key="12">
    <source>
        <dbReference type="ARBA" id="ARBA00023125"/>
    </source>
</evidence>
<evidence type="ECO:0000256" key="4">
    <source>
        <dbReference type="ARBA" id="ARBA00006444"/>
    </source>
</evidence>
<evidence type="ECO:0000256" key="9">
    <source>
        <dbReference type="ARBA" id="ARBA00022844"/>
    </source>
</evidence>
<keyword evidence="16" id="KW-1160">Virus entry into host cell</keyword>
<comment type="similarity">
    <text evidence="4 17">Belongs to the polyomaviruses capsid protein VP2 family.</text>
</comment>
<keyword evidence="10" id="KW-1043">Host membrane</keyword>
<keyword evidence="15" id="KW-0449">Lipoprotein</keyword>
<dbReference type="InterPro" id="IPR001070">
    <property type="entry name" value="Polyoma_coat_VP2"/>
</dbReference>
<dbReference type="GO" id="GO:0005198">
    <property type="term" value="F:structural molecule activity"/>
    <property type="evidence" value="ECO:0007669"/>
    <property type="project" value="UniProtKB-UniRule"/>
</dbReference>
<evidence type="ECO:0000256" key="8">
    <source>
        <dbReference type="ARBA" id="ARBA00022707"/>
    </source>
</evidence>
<dbReference type="GO" id="GO:0046718">
    <property type="term" value="P:symbiont entry into host cell"/>
    <property type="evidence" value="ECO:0007669"/>
    <property type="project" value="UniProtKB-KW"/>
</dbReference>